<reference evidence="1" key="1">
    <citation type="journal article" date="2020" name="New Phytol.">
        <title>Comparative genomics reveals dynamic genome evolution in host specialist ectomycorrhizal fungi.</title>
        <authorList>
            <person name="Lofgren L.A."/>
            <person name="Nguyen N.H."/>
            <person name="Vilgalys R."/>
            <person name="Ruytinx J."/>
            <person name="Liao H.L."/>
            <person name="Branco S."/>
            <person name="Kuo A."/>
            <person name="LaButti K."/>
            <person name="Lipzen A."/>
            <person name="Andreopoulos W."/>
            <person name="Pangilinan J."/>
            <person name="Riley R."/>
            <person name="Hundley H."/>
            <person name="Na H."/>
            <person name="Barry K."/>
            <person name="Grigoriev I.V."/>
            <person name="Stajich J.E."/>
            <person name="Kennedy P.G."/>
        </authorList>
    </citation>
    <scope>NUCLEOTIDE SEQUENCE</scope>
    <source>
        <strain evidence="1">DOB743</strain>
    </source>
</reference>
<dbReference type="AlphaFoldDB" id="A0A9P7CWP1"/>
<dbReference type="EMBL" id="JABBWD010000101">
    <property type="protein sequence ID" value="KAG1765992.1"/>
    <property type="molecule type" value="Genomic_DNA"/>
</dbReference>
<evidence type="ECO:0000313" key="2">
    <source>
        <dbReference type="Proteomes" id="UP000714275"/>
    </source>
</evidence>
<organism evidence="1 2">
    <name type="scientific">Suillus placidus</name>
    <dbReference type="NCBI Taxonomy" id="48579"/>
    <lineage>
        <taxon>Eukaryota</taxon>
        <taxon>Fungi</taxon>
        <taxon>Dikarya</taxon>
        <taxon>Basidiomycota</taxon>
        <taxon>Agaricomycotina</taxon>
        <taxon>Agaricomycetes</taxon>
        <taxon>Agaricomycetidae</taxon>
        <taxon>Boletales</taxon>
        <taxon>Suillineae</taxon>
        <taxon>Suillaceae</taxon>
        <taxon>Suillus</taxon>
    </lineage>
</organism>
<gene>
    <name evidence="1" type="ORF">EV702DRAFT_1151133</name>
</gene>
<accession>A0A9P7CWP1</accession>
<protein>
    <submittedName>
        <fullName evidence="1">Uncharacterized protein</fullName>
    </submittedName>
</protein>
<proteinExistence type="predicted"/>
<sequence length="70" mass="8231">MMHDIREPLYLVAPFLERIFPRRKIIRRVDRLYEVSNKLLDAKCSKPGEGIMTMMLKHPELSGNNFSIIT</sequence>
<dbReference type="OrthoDB" id="6692864at2759"/>
<keyword evidence="2" id="KW-1185">Reference proteome</keyword>
<evidence type="ECO:0000313" key="1">
    <source>
        <dbReference type="EMBL" id="KAG1765992.1"/>
    </source>
</evidence>
<comment type="caution">
    <text evidence="1">The sequence shown here is derived from an EMBL/GenBank/DDBJ whole genome shotgun (WGS) entry which is preliminary data.</text>
</comment>
<name>A0A9P7CWP1_9AGAM</name>
<dbReference type="Proteomes" id="UP000714275">
    <property type="component" value="Unassembled WGS sequence"/>
</dbReference>